<dbReference type="Gene3D" id="2.40.10.120">
    <property type="match status" value="1"/>
</dbReference>
<keyword evidence="3" id="KW-0378">Hydrolase</keyword>
<gene>
    <name evidence="6" type="ORF">SAMN02746064_00500</name>
</gene>
<evidence type="ECO:0000256" key="3">
    <source>
        <dbReference type="ARBA" id="ARBA00022801"/>
    </source>
</evidence>
<organism evidence="6 7">
    <name type="scientific">Alkalibacter saccharofermentans DSM 14828</name>
    <dbReference type="NCBI Taxonomy" id="1120975"/>
    <lineage>
        <taxon>Bacteria</taxon>
        <taxon>Bacillati</taxon>
        <taxon>Bacillota</taxon>
        <taxon>Clostridia</taxon>
        <taxon>Eubacteriales</taxon>
        <taxon>Eubacteriaceae</taxon>
        <taxon>Alkalibacter</taxon>
    </lineage>
</organism>
<protein>
    <submittedName>
        <fullName evidence="6">Serine protease Do</fullName>
    </submittedName>
</protein>
<keyword evidence="2 6" id="KW-0645">Protease</keyword>
<accession>A0A1M4THY5</accession>
<dbReference type="PANTHER" id="PTHR22939">
    <property type="entry name" value="SERINE PROTEASE FAMILY S1C HTRA-RELATED"/>
    <property type="match status" value="1"/>
</dbReference>
<comment type="similarity">
    <text evidence="1">Belongs to the peptidase S1C family.</text>
</comment>
<dbReference type="GO" id="GO:0004252">
    <property type="term" value="F:serine-type endopeptidase activity"/>
    <property type="evidence" value="ECO:0007669"/>
    <property type="project" value="InterPro"/>
</dbReference>
<dbReference type="InterPro" id="IPR001478">
    <property type="entry name" value="PDZ"/>
</dbReference>
<name>A0A1M4THY5_9FIRM</name>
<proteinExistence type="inferred from homology"/>
<feature type="domain" description="PDZ" evidence="5">
    <location>
        <begin position="318"/>
        <end position="385"/>
    </location>
</feature>
<dbReference type="InterPro" id="IPR009003">
    <property type="entry name" value="Peptidase_S1_PA"/>
</dbReference>
<evidence type="ECO:0000256" key="2">
    <source>
        <dbReference type="ARBA" id="ARBA00022670"/>
    </source>
</evidence>
<dbReference type="InterPro" id="IPR001940">
    <property type="entry name" value="Peptidase_S1C"/>
</dbReference>
<dbReference type="PANTHER" id="PTHR22939:SF129">
    <property type="entry name" value="SERINE PROTEASE HTRA2, MITOCHONDRIAL"/>
    <property type="match status" value="1"/>
</dbReference>
<sequence length="400" mass="43265">MDREEDKLGINNEEESHYEYQNDLKPLKKEKNDKSCLKYFAAGLAGAVVGSVIMGYIALSYLDLNTNNQGNFIGNQGNVQQIINTQDNPPTTVEAVAELVTPTVVGITTVEIAQNRFYQQFEQTGIGSGVIVTQDGYILTNQHVVTDNPRSITVSLKDGTSYEGTKIWADADLDLAVIKIEANNLPTAALGDSDDLKVGELAVAIGNPLGLTFERTVTSGIISALNRSIMISPSSIAEDLIQTDASINSGNSGGPLLNRNGEVIGINTYKIDTGEGMGFAIPINVAKPIINQIIRNGEFNPTVMGISCLDREIVRYFGNSDITLKRGILIMEVQQGSGAARAGLLENDIIIQIDGQEVNTMLKLREILYAKQPGQFVEVVYERKGQTHTVSVELSAEIAN</sequence>
<dbReference type="SUPFAM" id="SSF50156">
    <property type="entry name" value="PDZ domain-like"/>
    <property type="match status" value="1"/>
</dbReference>
<keyword evidence="4" id="KW-0472">Membrane</keyword>
<dbReference type="SUPFAM" id="SSF50494">
    <property type="entry name" value="Trypsin-like serine proteases"/>
    <property type="match status" value="1"/>
</dbReference>
<dbReference type="RefSeq" id="WP_084116855.1">
    <property type="nucleotide sequence ID" value="NZ_FQTU01000002.1"/>
</dbReference>
<dbReference type="SMART" id="SM00228">
    <property type="entry name" value="PDZ"/>
    <property type="match status" value="1"/>
</dbReference>
<dbReference type="Pfam" id="PF13365">
    <property type="entry name" value="Trypsin_2"/>
    <property type="match status" value="1"/>
</dbReference>
<reference evidence="6 7" key="1">
    <citation type="submission" date="2016-11" db="EMBL/GenBank/DDBJ databases">
        <authorList>
            <person name="Jaros S."/>
            <person name="Januszkiewicz K."/>
            <person name="Wedrychowicz H."/>
        </authorList>
    </citation>
    <scope>NUCLEOTIDE SEQUENCE [LARGE SCALE GENOMIC DNA]</scope>
    <source>
        <strain evidence="6 7">DSM 14828</strain>
    </source>
</reference>
<dbReference type="InterPro" id="IPR036034">
    <property type="entry name" value="PDZ_sf"/>
</dbReference>
<dbReference type="EMBL" id="FQTU01000002">
    <property type="protein sequence ID" value="SHE44119.1"/>
    <property type="molecule type" value="Genomic_DNA"/>
</dbReference>
<keyword evidence="4" id="KW-0812">Transmembrane</keyword>
<evidence type="ECO:0000259" key="5">
    <source>
        <dbReference type="PROSITE" id="PS50106"/>
    </source>
</evidence>
<feature type="transmembrane region" description="Helical" evidence="4">
    <location>
        <begin position="39"/>
        <end position="62"/>
    </location>
</feature>
<evidence type="ECO:0000256" key="1">
    <source>
        <dbReference type="ARBA" id="ARBA00010541"/>
    </source>
</evidence>
<dbReference type="PRINTS" id="PR00834">
    <property type="entry name" value="PROTEASES2C"/>
</dbReference>
<dbReference type="PROSITE" id="PS50106">
    <property type="entry name" value="PDZ"/>
    <property type="match status" value="1"/>
</dbReference>
<dbReference type="Proteomes" id="UP000184251">
    <property type="component" value="Unassembled WGS sequence"/>
</dbReference>
<keyword evidence="7" id="KW-1185">Reference proteome</keyword>
<dbReference type="Gene3D" id="2.30.42.10">
    <property type="match status" value="1"/>
</dbReference>
<dbReference type="GO" id="GO:0006508">
    <property type="term" value="P:proteolysis"/>
    <property type="evidence" value="ECO:0007669"/>
    <property type="project" value="UniProtKB-KW"/>
</dbReference>
<keyword evidence="4" id="KW-1133">Transmembrane helix</keyword>
<evidence type="ECO:0000313" key="6">
    <source>
        <dbReference type="EMBL" id="SHE44119.1"/>
    </source>
</evidence>
<evidence type="ECO:0000256" key="4">
    <source>
        <dbReference type="SAM" id="Phobius"/>
    </source>
</evidence>
<dbReference type="Pfam" id="PF13180">
    <property type="entry name" value="PDZ_2"/>
    <property type="match status" value="1"/>
</dbReference>
<evidence type="ECO:0000313" key="7">
    <source>
        <dbReference type="Proteomes" id="UP000184251"/>
    </source>
</evidence>
<dbReference type="STRING" id="1120975.SAMN02746064_00500"/>
<dbReference type="AlphaFoldDB" id="A0A1M4THY5"/>